<feature type="compositionally biased region" description="Polar residues" evidence="2">
    <location>
        <begin position="433"/>
        <end position="444"/>
    </location>
</feature>
<dbReference type="PANTHER" id="PTHR36842">
    <property type="entry name" value="PROTEIN TOLB HOMOLOG"/>
    <property type="match status" value="1"/>
</dbReference>
<evidence type="ECO:0000256" key="1">
    <source>
        <dbReference type="ARBA" id="ARBA00009820"/>
    </source>
</evidence>
<sequence>MHAIHLRPASMPRRLVLARASRVGLCVGALALLPALGLAADPPIKLNAPLTEGGDVSFPIISPDGRTVLYAADQDIDGRTELFSVPIGGGSTPIKLNPPVGGSGVFSVITRITADSAAAVFRANGNLFSVPVGGGPPVRLNRPLPAGGIVFSFQLSPDGSTVVYNADQDTDNVREMYSVPVAGGSVTRLNAPMTPGGNSVGSGRISPDGSTVIYRADQDTHDVFELFSVPIGGGSVTKLNPPLPSDADVGDENFEFSPDGSTVVFAVTEGTLGRRALYSVPAQGGPATRLTPPLVDGGRINFLGFERYRMISPDGSRVVYTADQDTNDEVELYSVPIEGGTVTRLNPPLLPGQIVDSLYEISADGSTVVYQTFSESEPNELFSVPTVGGPVTRLNAPLPSTDEVLSFQLSHDGSLVVYTTFPRGAIAPRPSKASASPQGDSSPPNGLFSAPIDGGPVQTLATGFAEGSGLSDFSISPDNQWVLYTADQDTPGTLELYRIPLLGGSAEKLNAPVVSGGNIFSFEIAPDSNTVVYRGDQDTDDVIEIFSVTNVGAWQPGQIFENGFE</sequence>
<dbReference type="Gene3D" id="2.120.10.30">
    <property type="entry name" value="TolB, C-terminal domain"/>
    <property type="match status" value="3"/>
</dbReference>
<evidence type="ECO:0000313" key="4">
    <source>
        <dbReference type="Proteomes" id="UP000199603"/>
    </source>
</evidence>
<feature type="region of interest" description="Disordered" evidence="2">
    <location>
        <begin position="427"/>
        <end position="452"/>
    </location>
</feature>
<dbReference type="InterPro" id="IPR011659">
    <property type="entry name" value="WD40"/>
</dbReference>
<accession>A0A1G6UZT1</accession>
<dbReference type="InterPro" id="IPR011042">
    <property type="entry name" value="6-blade_b-propeller_TolB-like"/>
</dbReference>
<proteinExistence type="inferred from homology"/>
<keyword evidence="4" id="KW-1185">Reference proteome</keyword>
<dbReference type="Proteomes" id="UP000199603">
    <property type="component" value="Unassembled WGS sequence"/>
</dbReference>
<dbReference type="Pfam" id="PF07676">
    <property type="entry name" value="PD40"/>
    <property type="match status" value="4"/>
</dbReference>
<organism evidence="3 4">
    <name type="scientific">Aquimonas voraii</name>
    <dbReference type="NCBI Taxonomy" id="265719"/>
    <lineage>
        <taxon>Bacteria</taxon>
        <taxon>Pseudomonadati</taxon>
        <taxon>Pseudomonadota</taxon>
        <taxon>Gammaproteobacteria</taxon>
        <taxon>Lysobacterales</taxon>
        <taxon>Lysobacteraceae</taxon>
        <taxon>Aquimonas</taxon>
    </lineage>
</organism>
<dbReference type="SUPFAM" id="SSF69304">
    <property type="entry name" value="Tricorn protease N-terminal domain"/>
    <property type="match status" value="1"/>
</dbReference>
<name>A0A1G6UZT1_9GAMM</name>
<dbReference type="STRING" id="265719.SAMN04488509_102548"/>
<dbReference type="OrthoDB" id="240809at2"/>
<gene>
    <name evidence="3" type="ORF">SAMN04488509_102548</name>
</gene>
<dbReference type="RefSeq" id="WP_091240671.1">
    <property type="nucleotide sequence ID" value="NZ_FNAG01000002.1"/>
</dbReference>
<evidence type="ECO:0000313" key="3">
    <source>
        <dbReference type="EMBL" id="SDD46177.1"/>
    </source>
</evidence>
<dbReference type="EMBL" id="FNAG01000002">
    <property type="protein sequence ID" value="SDD46177.1"/>
    <property type="molecule type" value="Genomic_DNA"/>
</dbReference>
<dbReference type="SUPFAM" id="SSF82171">
    <property type="entry name" value="DPP6 N-terminal domain-like"/>
    <property type="match status" value="1"/>
</dbReference>
<reference evidence="3 4" key="1">
    <citation type="submission" date="2016-10" db="EMBL/GenBank/DDBJ databases">
        <authorList>
            <person name="de Groot N.N."/>
        </authorList>
    </citation>
    <scope>NUCLEOTIDE SEQUENCE [LARGE SCALE GENOMIC DNA]</scope>
    <source>
        <strain evidence="3 4">DSM 16957</strain>
    </source>
</reference>
<protein>
    <submittedName>
        <fullName evidence="3">WD40-like Beta Propeller Repeat</fullName>
    </submittedName>
</protein>
<dbReference type="PANTHER" id="PTHR36842:SF1">
    <property type="entry name" value="PROTEIN TOLB"/>
    <property type="match status" value="1"/>
</dbReference>
<dbReference type="AlphaFoldDB" id="A0A1G6UZT1"/>
<evidence type="ECO:0000256" key="2">
    <source>
        <dbReference type="SAM" id="MobiDB-lite"/>
    </source>
</evidence>
<comment type="similarity">
    <text evidence="1">Belongs to the TolB family.</text>
</comment>